<organism evidence="8">
    <name type="scientific">Amphimedon queenslandica</name>
    <name type="common">Sponge</name>
    <dbReference type="NCBI Taxonomy" id="400682"/>
    <lineage>
        <taxon>Eukaryota</taxon>
        <taxon>Metazoa</taxon>
        <taxon>Porifera</taxon>
        <taxon>Demospongiae</taxon>
        <taxon>Heteroscleromorpha</taxon>
        <taxon>Haplosclerida</taxon>
        <taxon>Niphatidae</taxon>
        <taxon>Amphimedon</taxon>
    </lineage>
</organism>
<keyword evidence="3" id="KW-0963">Cytoplasm</keyword>
<dbReference type="FunFam" id="1.10.10.10:FF:000025">
    <property type="entry name" value="40S ribosomal protein S10"/>
    <property type="match status" value="1"/>
</dbReference>
<evidence type="ECO:0000256" key="4">
    <source>
        <dbReference type="ARBA" id="ARBA00022980"/>
    </source>
</evidence>
<dbReference type="KEGG" id="aqu:100636629"/>
<dbReference type="InterPro" id="IPR005326">
    <property type="entry name" value="Plectin_eS10_N"/>
</dbReference>
<evidence type="ECO:0000313" key="9">
    <source>
        <dbReference type="Proteomes" id="UP000007879"/>
    </source>
</evidence>
<evidence type="ECO:0000256" key="1">
    <source>
        <dbReference type="ARBA" id="ARBA00004496"/>
    </source>
</evidence>
<dbReference type="GO" id="GO:0003735">
    <property type="term" value="F:structural constituent of ribosome"/>
    <property type="evidence" value="ECO:0007669"/>
    <property type="project" value="TreeGrafter"/>
</dbReference>
<evidence type="ECO:0000256" key="3">
    <source>
        <dbReference type="ARBA" id="ARBA00022490"/>
    </source>
</evidence>
<evidence type="ECO:0000313" key="8">
    <source>
        <dbReference type="EnsemblMetazoa" id="Aqu2.1.24263_001"/>
    </source>
</evidence>
<name>A0A1X7U9D1_AMPQE</name>
<comment type="subcellular location">
    <subcellularLocation>
        <location evidence="1">Cytoplasm</location>
    </subcellularLocation>
</comment>
<accession>A0A1X7U9D1</accession>
<dbReference type="GO" id="GO:0022627">
    <property type="term" value="C:cytosolic small ribosomal subunit"/>
    <property type="evidence" value="ECO:0007669"/>
    <property type="project" value="TreeGrafter"/>
</dbReference>
<keyword evidence="4" id="KW-0689">Ribosomal protein</keyword>
<dbReference type="InterPro" id="IPR036388">
    <property type="entry name" value="WH-like_DNA-bd_sf"/>
</dbReference>
<evidence type="ECO:0000256" key="5">
    <source>
        <dbReference type="ARBA" id="ARBA00023274"/>
    </source>
</evidence>
<protein>
    <recommendedName>
        <fullName evidence="7">Plectin/eS10 N-terminal domain-containing protein</fullName>
    </recommendedName>
</protein>
<dbReference type="EnsemblMetazoa" id="XM_019999925.1">
    <property type="protein sequence ID" value="XP_019855484.1"/>
    <property type="gene ID" value="LOC100636629"/>
</dbReference>
<dbReference type="InParanoid" id="A0A1X7U9D1"/>
<dbReference type="GO" id="GO:0002181">
    <property type="term" value="P:cytoplasmic translation"/>
    <property type="evidence" value="ECO:0007669"/>
    <property type="project" value="UniProtKB-ARBA"/>
</dbReference>
<evidence type="ECO:0000259" key="7">
    <source>
        <dbReference type="Pfam" id="PF03501"/>
    </source>
</evidence>
<dbReference type="Pfam" id="PF03501">
    <property type="entry name" value="S10_plectin"/>
    <property type="match status" value="1"/>
</dbReference>
<dbReference type="EnsemblMetazoa" id="XM_003388590.3">
    <property type="protein sequence ID" value="XP_003388638.1"/>
    <property type="gene ID" value="LOC100636629"/>
</dbReference>
<reference evidence="9" key="1">
    <citation type="journal article" date="2010" name="Nature">
        <title>The Amphimedon queenslandica genome and the evolution of animal complexity.</title>
        <authorList>
            <person name="Srivastava M."/>
            <person name="Simakov O."/>
            <person name="Chapman J."/>
            <person name="Fahey B."/>
            <person name="Gauthier M.E."/>
            <person name="Mitros T."/>
            <person name="Richards G.S."/>
            <person name="Conaco C."/>
            <person name="Dacre M."/>
            <person name="Hellsten U."/>
            <person name="Larroux C."/>
            <person name="Putnam N.H."/>
            <person name="Stanke M."/>
            <person name="Adamska M."/>
            <person name="Darling A."/>
            <person name="Degnan S.M."/>
            <person name="Oakley T.H."/>
            <person name="Plachetzki D.C."/>
            <person name="Zhai Y."/>
            <person name="Adamski M."/>
            <person name="Calcino A."/>
            <person name="Cummins S.F."/>
            <person name="Goodstein D.M."/>
            <person name="Harris C."/>
            <person name="Jackson D.J."/>
            <person name="Leys S.P."/>
            <person name="Shu S."/>
            <person name="Woodcroft B.J."/>
            <person name="Vervoort M."/>
            <person name="Kosik K.S."/>
            <person name="Manning G."/>
            <person name="Degnan B.M."/>
            <person name="Rokhsar D.S."/>
        </authorList>
    </citation>
    <scope>NUCLEOTIDE SEQUENCE [LARGE SCALE GENOMIC DNA]</scope>
</reference>
<comment type="similarity">
    <text evidence="2">Belongs to the eukaryotic ribosomal protein eS10 family.</text>
</comment>
<proteinExistence type="inferred from homology"/>
<dbReference type="Gene3D" id="1.10.10.10">
    <property type="entry name" value="Winged helix-like DNA-binding domain superfamily/Winged helix DNA-binding domain"/>
    <property type="match status" value="1"/>
</dbReference>
<dbReference type="EnsemblMetazoa" id="Aqu2.1.24263_001">
    <property type="protein sequence ID" value="Aqu2.1.24263_001"/>
    <property type="gene ID" value="Aqu2.1.24263"/>
</dbReference>
<dbReference type="PANTHER" id="PTHR12146:SF0">
    <property type="entry name" value="RIBOSOMAL PROTEIN S10"/>
    <property type="match status" value="1"/>
</dbReference>
<dbReference type="AlphaFoldDB" id="A0A1X7U9D1"/>
<reference evidence="8" key="2">
    <citation type="submission" date="2017-05" db="UniProtKB">
        <authorList>
            <consortium name="EnsemblMetazoa"/>
        </authorList>
    </citation>
    <scope>IDENTIFICATION</scope>
</reference>
<evidence type="ECO:0000256" key="6">
    <source>
        <dbReference type="SAM" id="MobiDB-lite"/>
    </source>
</evidence>
<keyword evidence="9" id="KW-1185">Reference proteome</keyword>
<dbReference type="FunCoup" id="A0A1X7U9D1">
    <property type="interactions" value="725"/>
</dbReference>
<dbReference type="Proteomes" id="UP000007879">
    <property type="component" value="Unassembled WGS sequence"/>
</dbReference>
<dbReference type="OrthoDB" id="5211809at2759"/>
<dbReference type="STRING" id="400682.A0A1X7U9D1"/>
<feature type="region of interest" description="Disordered" evidence="6">
    <location>
        <begin position="92"/>
        <end position="160"/>
    </location>
</feature>
<dbReference type="GO" id="GO:0003723">
    <property type="term" value="F:RNA binding"/>
    <property type="evidence" value="ECO:0007669"/>
    <property type="project" value="TreeGrafter"/>
</dbReference>
<feature type="compositionally biased region" description="Basic and acidic residues" evidence="6">
    <location>
        <begin position="96"/>
        <end position="133"/>
    </location>
</feature>
<sequence>MLIPKKNRKTIYEYLFKEGVLVAKKDFNRAEHQEIKDIPNLQVVKALQSLKSRGYVKEQFSWGWYYWYLTNEGIQYLREYLHLPQEIVPATLKRPVRTETAKPRPREQADRSMRDERDDRDAYRSFGDEKKTDAGPGAHFEPQFRQGFGRGQSDGPRGDF</sequence>
<dbReference type="eggNOG" id="KOG3344">
    <property type="taxonomic scope" value="Eukaryota"/>
</dbReference>
<evidence type="ECO:0000256" key="2">
    <source>
        <dbReference type="ARBA" id="ARBA00007278"/>
    </source>
</evidence>
<dbReference type="InterPro" id="IPR037447">
    <property type="entry name" value="Ribosomal_eS10"/>
</dbReference>
<keyword evidence="5" id="KW-0687">Ribonucleoprotein</keyword>
<dbReference type="PANTHER" id="PTHR12146">
    <property type="entry name" value="40S RIBOSOMAL PROTEIN S10"/>
    <property type="match status" value="1"/>
</dbReference>
<feature type="domain" description="Plectin/eS10 N-terminal" evidence="7">
    <location>
        <begin position="3"/>
        <end position="94"/>
    </location>
</feature>
<gene>
    <name evidence="8" type="primary">100636629</name>
</gene>